<protein>
    <recommendedName>
        <fullName evidence="1">DUF488 domain-containing protein</fullName>
    </recommendedName>
</protein>
<gene>
    <name evidence="2" type="ORF">BGE01nite_24370</name>
</gene>
<comment type="caution">
    <text evidence="2">The sequence shown here is derived from an EMBL/GenBank/DDBJ whole genome shotgun (WGS) entry which is preliminary data.</text>
</comment>
<evidence type="ECO:0000313" key="2">
    <source>
        <dbReference type="EMBL" id="GEP43146.1"/>
    </source>
</evidence>
<organism evidence="2 3">
    <name type="scientific">Brevifollis gellanilyticus</name>
    <dbReference type="NCBI Taxonomy" id="748831"/>
    <lineage>
        <taxon>Bacteria</taxon>
        <taxon>Pseudomonadati</taxon>
        <taxon>Verrucomicrobiota</taxon>
        <taxon>Verrucomicrobiia</taxon>
        <taxon>Verrucomicrobiales</taxon>
        <taxon>Verrucomicrobiaceae</taxon>
    </lineage>
</organism>
<proteinExistence type="predicted"/>
<dbReference type="EMBL" id="BKAG01000015">
    <property type="protein sequence ID" value="GEP43146.1"/>
    <property type="molecule type" value="Genomic_DNA"/>
</dbReference>
<dbReference type="RefSeq" id="WP_146850725.1">
    <property type="nucleotide sequence ID" value="NZ_BKAG01000015.1"/>
</dbReference>
<reference evidence="2 3" key="1">
    <citation type="submission" date="2019-07" db="EMBL/GenBank/DDBJ databases">
        <title>Whole genome shotgun sequence of Brevifollis gellanilyticus NBRC 108608.</title>
        <authorList>
            <person name="Hosoyama A."/>
            <person name="Uohara A."/>
            <person name="Ohji S."/>
            <person name="Ichikawa N."/>
        </authorList>
    </citation>
    <scope>NUCLEOTIDE SEQUENCE [LARGE SCALE GENOMIC DNA]</scope>
    <source>
        <strain evidence="2 3">NBRC 108608</strain>
    </source>
</reference>
<feature type="domain" description="DUF488" evidence="1">
    <location>
        <begin position="9"/>
        <end position="123"/>
    </location>
</feature>
<dbReference type="OrthoDB" id="9790745at2"/>
<dbReference type="AlphaFoldDB" id="A0A512M8T7"/>
<dbReference type="Pfam" id="PF22751">
    <property type="entry name" value="DUF488-N3a"/>
    <property type="match status" value="1"/>
</dbReference>
<keyword evidence="3" id="KW-1185">Reference proteome</keyword>
<dbReference type="Proteomes" id="UP000321577">
    <property type="component" value="Unassembled WGS sequence"/>
</dbReference>
<name>A0A512M8T7_9BACT</name>
<sequence length="159" mass="18000">MKTCPPPGTYRYATDRVEGEGLRIGVTRHVPRGVSKGDWKKRGYFDLWLPLLSPSAELLKSYRDEKIIWSVFARRYRAEMKRPECRQVIDLLATFSLTIPFSIGCFCEDESHCHRSLLLPMILASRESLTPSSKFTTAAFASPPCYLAELGGVMDDLAH</sequence>
<accession>A0A512M8T7</accession>
<evidence type="ECO:0000313" key="3">
    <source>
        <dbReference type="Proteomes" id="UP000321577"/>
    </source>
</evidence>
<evidence type="ECO:0000259" key="1">
    <source>
        <dbReference type="Pfam" id="PF22751"/>
    </source>
</evidence>
<dbReference type="InterPro" id="IPR054495">
    <property type="entry name" value="DUF488-N3a"/>
</dbReference>